<keyword evidence="2 7" id="KW-0812">Transmembrane</keyword>
<keyword evidence="10" id="KW-0282">Flagellum</keyword>
<keyword evidence="8" id="KW-0732">Signal</keyword>
<dbReference type="AlphaFoldDB" id="A0A495B7N9"/>
<organism evidence="10 11">
    <name type="scientific">Vogesella indigofera</name>
    <name type="common">Pseudomonas indigofera</name>
    <dbReference type="NCBI Taxonomy" id="45465"/>
    <lineage>
        <taxon>Bacteria</taxon>
        <taxon>Pseudomonadati</taxon>
        <taxon>Pseudomonadota</taxon>
        <taxon>Betaproteobacteria</taxon>
        <taxon>Neisseriales</taxon>
        <taxon>Chromobacteriaceae</taxon>
        <taxon>Vogesella</taxon>
    </lineage>
</organism>
<dbReference type="GO" id="GO:0044781">
    <property type="term" value="P:bacterial-type flagellum organization"/>
    <property type="evidence" value="ECO:0007669"/>
    <property type="project" value="UniProtKB-UniRule"/>
</dbReference>
<gene>
    <name evidence="9" type="primary">fliO</name>
    <name evidence="10" type="ORF">C8E02_2441</name>
    <name evidence="9" type="ORF">PQU93_10845</name>
</gene>
<comment type="similarity">
    <text evidence="6 7">Belongs to the FliO/MopB family.</text>
</comment>
<dbReference type="PANTHER" id="PTHR38766">
    <property type="entry name" value="FLAGELLAR PROTEIN FLIO"/>
    <property type="match status" value="1"/>
</dbReference>
<evidence type="ECO:0000256" key="7">
    <source>
        <dbReference type="RuleBase" id="RU362064"/>
    </source>
</evidence>
<sequence>MNRLLIVLLLLPLSVSAAVPAADAGTSPLWGLVQVMLALGLVLAVIVGAAWLFRRVSMGGMLGRWQPAKVVSGVMVGPHERVVIVELEGQWLVLGVTAKQVNLLTSMARPEGAANAAAVPAATPPFAEWLAAALAKHRRPSSNDTP</sequence>
<evidence type="ECO:0000256" key="5">
    <source>
        <dbReference type="ARBA" id="ARBA00023143"/>
    </source>
</evidence>
<comment type="caution">
    <text evidence="10">The sequence shown here is derived from an EMBL/GenBank/DDBJ whole genome shotgun (WGS) entry which is preliminary data.</text>
</comment>
<reference evidence="10 11" key="1">
    <citation type="submission" date="2018-10" db="EMBL/GenBank/DDBJ databases">
        <title>Genomic Encyclopedia of Type Strains, Phase IV (KMG-IV): sequencing the most valuable type-strain genomes for metagenomic binning, comparative biology and taxonomic classification.</title>
        <authorList>
            <person name="Goeker M."/>
        </authorList>
    </citation>
    <scope>NUCLEOTIDE SEQUENCE [LARGE SCALE GENOMIC DNA]</scope>
    <source>
        <strain evidence="10 11">DSM 3303</strain>
    </source>
</reference>
<proteinExistence type="inferred from homology"/>
<dbReference type="Pfam" id="PF04347">
    <property type="entry name" value="FliO"/>
    <property type="match status" value="1"/>
</dbReference>
<dbReference type="EMBL" id="RBID01000016">
    <property type="protein sequence ID" value="RKQ56987.1"/>
    <property type="molecule type" value="Genomic_DNA"/>
</dbReference>
<evidence type="ECO:0000313" key="12">
    <source>
        <dbReference type="Proteomes" id="UP001221566"/>
    </source>
</evidence>
<dbReference type="GO" id="GO:0005886">
    <property type="term" value="C:plasma membrane"/>
    <property type="evidence" value="ECO:0007669"/>
    <property type="project" value="UniProtKB-SubCell"/>
</dbReference>
<protein>
    <recommendedName>
        <fullName evidence="7">Flagellar protein</fullName>
    </recommendedName>
</protein>
<evidence type="ECO:0000256" key="2">
    <source>
        <dbReference type="ARBA" id="ARBA00022692"/>
    </source>
</evidence>
<keyword evidence="4 7" id="KW-0472">Membrane</keyword>
<feature type="transmembrane region" description="Helical" evidence="7">
    <location>
        <begin position="31"/>
        <end position="53"/>
    </location>
</feature>
<dbReference type="Proteomes" id="UP000279384">
    <property type="component" value="Unassembled WGS sequence"/>
</dbReference>
<comment type="subcellular location">
    <subcellularLocation>
        <location evidence="7">Cell membrane</location>
    </subcellularLocation>
    <subcellularLocation>
        <location evidence="7">Bacterial flagellum basal body</location>
    </subcellularLocation>
</comment>
<dbReference type="GO" id="GO:0009425">
    <property type="term" value="C:bacterial-type flagellum basal body"/>
    <property type="evidence" value="ECO:0007669"/>
    <property type="project" value="UniProtKB-SubCell"/>
</dbReference>
<evidence type="ECO:0000313" key="9">
    <source>
        <dbReference type="EMBL" id="MDC7691279.1"/>
    </source>
</evidence>
<feature type="chain" id="PRO_5019829085" description="Flagellar protein" evidence="8">
    <location>
        <begin position="18"/>
        <end position="146"/>
    </location>
</feature>
<accession>A0A495B7N9</accession>
<dbReference type="Proteomes" id="UP001221566">
    <property type="component" value="Unassembled WGS sequence"/>
</dbReference>
<evidence type="ECO:0000256" key="4">
    <source>
        <dbReference type="ARBA" id="ARBA00023136"/>
    </source>
</evidence>
<keyword evidence="10" id="KW-0969">Cilium</keyword>
<dbReference type="InterPro" id="IPR052205">
    <property type="entry name" value="FliO/MopB"/>
</dbReference>
<keyword evidence="3 7" id="KW-1133">Transmembrane helix</keyword>
<keyword evidence="12" id="KW-1185">Reference proteome</keyword>
<dbReference type="InterPro" id="IPR022781">
    <property type="entry name" value="Flagellar_biosynth_FliO"/>
</dbReference>
<evidence type="ECO:0000256" key="3">
    <source>
        <dbReference type="ARBA" id="ARBA00022989"/>
    </source>
</evidence>
<dbReference type="RefSeq" id="WP_120810986.1">
    <property type="nucleotide sequence ID" value="NZ_JAQQKY010000005.1"/>
</dbReference>
<dbReference type="EMBL" id="JAQQKY010000005">
    <property type="protein sequence ID" value="MDC7691279.1"/>
    <property type="molecule type" value="Genomic_DNA"/>
</dbReference>
<keyword evidence="5 7" id="KW-0975">Bacterial flagellum</keyword>
<evidence type="ECO:0000313" key="11">
    <source>
        <dbReference type="Proteomes" id="UP000279384"/>
    </source>
</evidence>
<keyword evidence="1 7" id="KW-1003">Cell membrane</keyword>
<evidence type="ECO:0000256" key="8">
    <source>
        <dbReference type="SAM" id="SignalP"/>
    </source>
</evidence>
<evidence type="ECO:0000256" key="1">
    <source>
        <dbReference type="ARBA" id="ARBA00022475"/>
    </source>
</evidence>
<dbReference type="PANTHER" id="PTHR38766:SF1">
    <property type="entry name" value="FLAGELLAR PROTEIN FLIO"/>
    <property type="match status" value="1"/>
</dbReference>
<reference evidence="9 12" key="2">
    <citation type="submission" date="2023-01" db="EMBL/GenBank/DDBJ databases">
        <title>Novel species of the genus Vogesella isolated from rivers.</title>
        <authorList>
            <person name="Lu H."/>
        </authorList>
    </citation>
    <scope>NUCLEOTIDE SEQUENCE [LARGE SCALE GENOMIC DNA]</scope>
    <source>
        <strain evidence="9 12">SH7W</strain>
    </source>
</reference>
<keyword evidence="10" id="KW-0966">Cell projection</keyword>
<evidence type="ECO:0000313" key="10">
    <source>
        <dbReference type="EMBL" id="RKQ56987.1"/>
    </source>
</evidence>
<dbReference type="NCBIfam" id="TIGR03500">
    <property type="entry name" value="FliO_TIGR"/>
    <property type="match status" value="1"/>
</dbReference>
<feature type="signal peptide" evidence="8">
    <location>
        <begin position="1"/>
        <end position="17"/>
    </location>
</feature>
<evidence type="ECO:0000256" key="6">
    <source>
        <dbReference type="ARBA" id="ARBA00037937"/>
    </source>
</evidence>
<name>A0A495B7N9_VOGIN</name>